<evidence type="ECO:0000259" key="6">
    <source>
        <dbReference type="PROSITE" id="PS50847"/>
    </source>
</evidence>
<dbReference type="Pfam" id="PF00746">
    <property type="entry name" value="Gram_pos_anchor"/>
    <property type="match status" value="1"/>
</dbReference>
<dbReference type="InterPro" id="IPR019931">
    <property type="entry name" value="LPXTG_anchor"/>
</dbReference>
<dbReference type="RefSeq" id="WP_126815006.1">
    <property type="nucleotide sequence ID" value="NZ_NGKC01000020.1"/>
</dbReference>
<evidence type="ECO:0000313" key="7">
    <source>
        <dbReference type="EMBL" id="RSU09321.1"/>
    </source>
</evidence>
<keyword evidence="4" id="KW-0572">Peptidoglycan-anchor</keyword>
<reference evidence="7 8" key="1">
    <citation type="submission" date="2017-05" db="EMBL/GenBank/DDBJ databases">
        <title>Vagococcus spp. assemblies.</title>
        <authorList>
            <person name="Gulvik C.A."/>
        </authorList>
    </citation>
    <scope>NUCLEOTIDE SEQUENCE [LARGE SCALE GENOMIC DNA]</scope>
    <source>
        <strain evidence="7 8">LMG 24798</strain>
    </source>
</reference>
<keyword evidence="1" id="KW-0134">Cell wall</keyword>
<keyword evidence="5" id="KW-0472">Membrane</keyword>
<accession>A0A430AMH3</accession>
<dbReference type="EMBL" id="NGKC01000020">
    <property type="protein sequence ID" value="RSU09321.1"/>
    <property type="molecule type" value="Genomic_DNA"/>
</dbReference>
<dbReference type="Proteomes" id="UP000286773">
    <property type="component" value="Unassembled WGS sequence"/>
</dbReference>
<dbReference type="AlphaFoldDB" id="A0A430AMH3"/>
<keyword evidence="5" id="KW-0812">Transmembrane</keyword>
<keyword evidence="8" id="KW-1185">Reference proteome</keyword>
<evidence type="ECO:0000256" key="2">
    <source>
        <dbReference type="ARBA" id="ARBA00022525"/>
    </source>
</evidence>
<feature type="transmembrane region" description="Helical" evidence="5">
    <location>
        <begin position="12"/>
        <end position="31"/>
    </location>
</feature>
<proteinExistence type="predicted"/>
<evidence type="ECO:0000256" key="5">
    <source>
        <dbReference type="SAM" id="Phobius"/>
    </source>
</evidence>
<evidence type="ECO:0000256" key="1">
    <source>
        <dbReference type="ARBA" id="ARBA00022512"/>
    </source>
</evidence>
<keyword evidence="5" id="KW-1133">Transmembrane helix</keyword>
<evidence type="ECO:0000313" key="8">
    <source>
        <dbReference type="Proteomes" id="UP000286773"/>
    </source>
</evidence>
<evidence type="ECO:0000256" key="4">
    <source>
        <dbReference type="ARBA" id="ARBA00023088"/>
    </source>
</evidence>
<name>A0A430AMH3_9ENTE</name>
<dbReference type="PROSITE" id="PS50847">
    <property type="entry name" value="GRAM_POS_ANCHORING"/>
    <property type="match status" value="1"/>
</dbReference>
<sequence>MLPQTGEIIKNWLPWIGLAIILIVANVAWFFKYRKKK</sequence>
<organism evidence="7 8">
    <name type="scientific">Vagococcus acidifermentans</name>
    <dbReference type="NCBI Taxonomy" id="564710"/>
    <lineage>
        <taxon>Bacteria</taxon>
        <taxon>Bacillati</taxon>
        <taxon>Bacillota</taxon>
        <taxon>Bacilli</taxon>
        <taxon>Lactobacillales</taxon>
        <taxon>Enterococcaceae</taxon>
        <taxon>Vagococcus</taxon>
    </lineage>
</organism>
<protein>
    <recommendedName>
        <fullName evidence="6">Gram-positive cocci surface proteins LPxTG domain-containing protein</fullName>
    </recommendedName>
</protein>
<dbReference type="NCBIfam" id="TIGR01167">
    <property type="entry name" value="LPXTG_anchor"/>
    <property type="match status" value="1"/>
</dbReference>
<gene>
    <name evidence="7" type="ORF">CBF27_12975</name>
</gene>
<evidence type="ECO:0000256" key="3">
    <source>
        <dbReference type="ARBA" id="ARBA00022729"/>
    </source>
</evidence>
<keyword evidence="3" id="KW-0732">Signal</keyword>
<feature type="domain" description="Gram-positive cocci surface proteins LPxTG" evidence="6">
    <location>
        <begin position="2"/>
        <end position="37"/>
    </location>
</feature>
<keyword evidence="2" id="KW-0964">Secreted</keyword>
<dbReference type="OrthoDB" id="3263741at2"/>
<comment type="caution">
    <text evidence="7">The sequence shown here is derived from an EMBL/GenBank/DDBJ whole genome shotgun (WGS) entry which is preliminary data.</text>
</comment>